<keyword evidence="1" id="KW-0675">Receptor</keyword>
<dbReference type="EMBL" id="GGEC01047600">
    <property type="protein sequence ID" value="MBX28084.1"/>
    <property type="molecule type" value="Transcribed_RNA"/>
</dbReference>
<evidence type="ECO:0000313" key="1">
    <source>
        <dbReference type="EMBL" id="MBX28084.1"/>
    </source>
</evidence>
<dbReference type="AlphaFoldDB" id="A0A2P2MD40"/>
<proteinExistence type="predicted"/>
<accession>A0A2P2MD40</accession>
<name>A0A2P2MD40_RHIMU</name>
<protein>
    <submittedName>
        <fullName evidence="1">Mitochondrial import receptor subunit tom40</fullName>
    </submittedName>
</protein>
<reference evidence="1" key="1">
    <citation type="submission" date="2018-02" db="EMBL/GenBank/DDBJ databases">
        <title>Rhizophora mucronata_Transcriptome.</title>
        <authorList>
            <person name="Meera S.P."/>
            <person name="Sreeshan A."/>
            <person name="Augustine A."/>
        </authorList>
    </citation>
    <scope>NUCLEOTIDE SEQUENCE</scope>
    <source>
        <tissue evidence="1">Leaf</tissue>
    </source>
</reference>
<organism evidence="1">
    <name type="scientific">Rhizophora mucronata</name>
    <name type="common">Asiatic mangrove</name>
    <dbReference type="NCBI Taxonomy" id="61149"/>
    <lineage>
        <taxon>Eukaryota</taxon>
        <taxon>Viridiplantae</taxon>
        <taxon>Streptophyta</taxon>
        <taxon>Embryophyta</taxon>
        <taxon>Tracheophyta</taxon>
        <taxon>Spermatophyta</taxon>
        <taxon>Magnoliopsida</taxon>
        <taxon>eudicotyledons</taxon>
        <taxon>Gunneridae</taxon>
        <taxon>Pentapetalae</taxon>
        <taxon>rosids</taxon>
        <taxon>fabids</taxon>
        <taxon>Malpighiales</taxon>
        <taxon>Rhizophoraceae</taxon>
        <taxon>Rhizophora</taxon>
    </lineage>
</organism>
<sequence>MPSRQQRHHTMHNQLGMITQPTSMCSYSPLESTLECKRIKNFQTTRSIEYYS</sequence>